<sequence length="449" mass="49396">MLTDNAHACTHPLAFVRAQRGWSYQRLARVVARRARDLGVANMAAERQKVWRWEHRGVVPDRVSQLALAAELGVPNDRLESHPWPAWLPTGDAVRTEYPWTPGGSVTSLMDVVEDALSDRRGFLTITGVGVAELASQWLGLEPAELSVALAGGRVDDQIVNRIEHNIPGLRVMDERLGGESVRRLVDAELGLVADLLVRGSYTERVGRHLHTVAAELARFAGWVSFDAGFHTAAQRYWTTALHCAHSGGDRMLGANVLKNMSLQCVDFDRPREAVELAEAAVACVGSASSRVSAMLHMRLARAYAATGETSACTQAIVRSEEGMAAAAPEEPAWADYFDDGEFLAQVGSCYIDLGHLAQADRWLDRSLQALPVSRARDRATYLLRRASVQIDLGNVDQGCAITREAMPMLEATRSKRNARRADELRRRLRRHSGDPQARELDQALSRSA</sequence>
<proteinExistence type="predicted"/>
<dbReference type="RefSeq" id="WP_248823335.1">
    <property type="nucleotide sequence ID" value="NZ_JALKFT010000002.1"/>
</dbReference>
<dbReference type="SUPFAM" id="SSF48452">
    <property type="entry name" value="TPR-like"/>
    <property type="match status" value="1"/>
</dbReference>
<feature type="compositionally biased region" description="Basic and acidic residues" evidence="1">
    <location>
        <begin position="428"/>
        <end position="442"/>
    </location>
</feature>
<feature type="region of interest" description="Disordered" evidence="1">
    <location>
        <begin position="428"/>
        <end position="449"/>
    </location>
</feature>
<organism evidence="2 3">
    <name type="scientific">Frankia umida</name>
    <dbReference type="NCBI Taxonomy" id="573489"/>
    <lineage>
        <taxon>Bacteria</taxon>
        <taxon>Bacillati</taxon>
        <taxon>Actinomycetota</taxon>
        <taxon>Actinomycetes</taxon>
        <taxon>Frankiales</taxon>
        <taxon>Frankiaceae</taxon>
        <taxon>Frankia</taxon>
    </lineage>
</organism>
<evidence type="ECO:0000313" key="3">
    <source>
        <dbReference type="Proteomes" id="UP001201873"/>
    </source>
</evidence>
<name>A0ABT0JT70_9ACTN</name>
<dbReference type="Proteomes" id="UP001201873">
    <property type="component" value="Unassembled WGS sequence"/>
</dbReference>
<reference evidence="2 3" key="1">
    <citation type="submission" date="2022-04" db="EMBL/GenBank/DDBJ databases">
        <title>Genome diversity in the genus Frankia.</title>
        <authorList>
            <person name="Carlos-Shanley C."/>
            <person name="Hahn D."/>
        </authorList>
    </citation>
    <scope>NUCLEOTIDE SEQUENCE [LARGE SCALE GENOMIC DNA]</scope>
    <source>
        <strain evidence="2 3">Ag45/Mut15</strain>
    </source>
</reference>
<dbReference type="EMBL" id="JALKFT010000002">
    <property type="protein sequence ID" value="MCK9874739.1"/>
    <property type="molecule type" value="Genomic_DNA"/>
</dbReference>
<evidence type="ECO:0000256" key="1">
    <source>
        <dbReference type="SAM" id="MobiDB-lite"/>
    </source>
</evidence>
<dbReference type="InterPro" id="IPR011990">
    <property type="entry name" value="TPR-like_helical_dom_sf"/>
</dbReference>
<dbReference type="Gene3D" id="1.25.40.10">
    <property type="entry name" value="Tetratricopeptide repeat domain"/>
    <property type="match status" value="1"/>
</dbReference>
<protein>
    <submittedName>
        <fullName evidence="2">Transcriptional regulator</fullName>
    </submittedName>
</protein>
<evidence type="ECO:0000313" key="2">
    <source>
        <dbReference type="EMBL" id="MCK9874739.1"/>
    </source>
</evidence>
<comment type="caution">
    <text evidence="2">The sequence shown here is derived from an EMBL/GenBank/DDBJ whole genome shotgun (WGS) entry which is preliminary data.</text>
</comment>
<accession>A0ABT0JT70</accession>
<keyword evidence="3" id="KW-1185">Reference proteome</keyword>
<gene>
    <name evidence="2" type="ORF">MXD59_02895</name>
</gene>